<evidence type="ECO:0000256" key="1">
    <source>
        <dbReference type="SAM" id="MobiDB-lite"/>
    </source>
</evidence>
<proteinExistence type="predicted"/>
<reference evidence="2" key="1">
    <citation type="journal article" date="2023" name="G3 (Bethesda)">
        <title>A reference genome for the long-term kleptoplast-retaining sea slug Elysia crispata morphotype clarki.</title>
        <authorList>
            <person name="Eastman K.E."/>
            <person name="Pendleton A.L."/>
            <person name="Shaikh M.A."/>
            <person name="Suttiyut T."/>
            <person name="Ogas R."/>
            <person name="Tomko P."/>
            <person name="Gavelis G."/>
            <person name="Widhalm J.R."/>
            <person name="Wisecaver J.H."/>
        </authorList>
    </citation>
    <scope>NUCLEOTIDE SEQUENCE</scope>
    <source>
        <strain evidence="2">ECLA1</strain>
    </source>
</reference>
<protein>
    <submittedName>
        <fullName evidence="2">Uncharacterized protein</fullName>
    </submittedName>
</protein>
<evidence type="ECO:0000313" key="2">
    <source>
        <dbReference type="EMBL" id="KAK3777327.1"/>
    </source>
</evidence>
<dbReference type="Proteomes" id="UP001283361">
    <property type="component" value="Unassembled WGS sequence"/>
</dbReference>
<gene>
    <name evidence="2" type="ORF">RRG08_013955</name>
</gene>
<dbReference type="AlphaFoldDB" id="A0AAE0ZZ58"/>
<evidence type="ECO:0000313" key="3">
    <source>
        <dbReference type="Proteomes" id="UP001283361"/>
    </source>
</evidence>
<dbReference type="EMBL" id="JAWDGP010003089">
    <property type="protein sequence ID" value="KAK3777327.1"/>
    <property type="molecule type" value="Genomic_DNA"/>
</dbReference>
<keyword evidence="3" id="KW-1185">Reference proteome</keyword>
<accession>A0AAE0ZZ58</accession>
<name>A0AAE0ZZ58_9GAST</name>
<feature type="region of interest" description="Disordered" evidence="1">
    <location>
        <begin position="67"/>
        <end position="86"/>
    </location>
</feature>
<sequence>MFFMETQGVSVPTAPVHPITKRGKEECRLFPPLVTHDDIFGPSSLSYSVVQQFGRLHGMFQQKCPPNLPAQRNPVTNSLATLVKQP</sequence>
<organism evidence="2 3">
    <name type="scientific">Elysia crispata</name>
    <name type="common">lettuce slug</name>
    <dbReference type="NCBI Taxonomy" id="231223"/>
    <lineage>
        <taxon>Eukaryota</taxon>
        <taxon>Metazoa</taxon>
        <taxon>Spiralia</taxon>
        <taxon>Lophotrochozoa</taxon>
        <taxon>Mollusca</taxon>
        <taxon>Gastropoda</taxon>
        <taxon>Heterobranchia</taxon>
        <taxon>Euthyneura</taxon>
        <taxon>Panpulmonata</taxon>
        <taxon>Sacoglossa</taxon>
        <taxon>Placobranchoidea</taxon>
        <taxon>Plakobranchidae</taxon>
        <taxon>Elysia</taxon>
    </lineage>
</organism>
<comment type="caution">
    <text evidence="2">The sequence shown here is derived from an EMBL/GenBank/DDBJ whole genome shotgun (WGS) entry which is preliminary data.</text>
</comment>